<dbReference type="PANTHER" id="PTHR42852:SF17">
    <property type="entry name" value="THIOREDOXIN-LIKE PROTEIN HI_1115"/>
    <property type="match status" value="1"/>
</dbReference>
<reference evidence="2 3" key="1">
    <citation type="submission" date="2016-10" db="EMBL/GenBank/DDBJ databases">
        <authorList>
            <person name="de Groot N.N."/>
        </authorList>
    </citation>
    <scope>NUCLEOTIDE SEQUENCE [LARGE SCALE GENOMIC DNA]</scope>
    <source>
        <strain evidence="2 3">IBRC-M10418</strain>
    </source>
</reference>
<dbReference type="InterPro" id="IPR050553">
    <property type="entry name" value="Thioredoxin_ResA/DsbE_sf"/>
</dbReference>
<dbReference type="GO" id="GO:0016491">
    <property type="term" value="F:oxidoreductase activity"/>
    <property type="evidence" value="ECO:0007669"/>
    <property type="project" value="InterPro"/>
</dbReference>
<evidence type="ECO:0000313" key="2">
    <source>
        <dbReference type="EMBL" id="SEH57500.1"/>
    </source>
</evidence>
<evidence type="ECO:0000313" key="3">
    <source>
        <dbReference type="Proteomes" id="UP000199215"/>
    </source>
</evidence>
<dbReference type="OrthoDB" id="115386at2157"/>
<accession>A0A1H6JAU8</accession>
<dbReference type="InterPro" id="IPR013766">
    <property type="entry name" value="Thioredoxin_domain"/>
</dbReference>
<keyword evidence="3" id="KW-1185">Reference proteome</keyword>
<dbReference type="Gene3D" id="3.40.30.10">
    <property type="entry name" value="Glutaredoxin"/>
    <property type="match status" value="1"/>
</dbReference>
<name>A0A1H6JAU8_9EURY</name>
<evidence type="ECO:0000259" key="1">
    <source>
        <dbReference type="PROSITE" id="PS51352"/>
    </source>
</evidence>
<dbReference type="CDD" id="cd02966">
    <property type="entry name" value="TlpA_like_family"/>
    <property type="match status" value="1"/>
</dbReference>
<gene>
    <name evidence="2" type="ORF">SAMN05192561_10877</name>
</gene>
<dbReference type="InterPro" id="IPR013740">
    <property type="entry name" value="Redoxin"/>
</dbReference>
<protein>
    <submittedName>
        <fullName evidence="2">Redoxin</fullName>
    </submittedName>
</protein>
<dbReference type="PROSITE" id="PS51352">
    <property type="entry name" value="THIOREDOXIN_2"/>
    <property type="match status" value="1"/>
</dbReference>
<dbReference type="SUPFAM" id="SSF52833">
    <property type="entry name" value="Thioredoxin-like"/>
    <property type="match status" value="1"/>
</dbReference>
<dbReference type="EMBL" id="FNWU01000008">
    <property type="protein sequence ID" value="SEH57500.1"/>
    <property type="molecule type" value="Genomic_DNA"/>
</dbReference>
<dbReference type="Proteomes" id="UP000199215">
    <property type="component" value="Unassembled WGS sequence"/>
</dbReference>
<sequence length="176" mass="18739">MQRRHVLAGVASVGTLAGAGLSITGGLSRRSDVEPADPVTLNTIDAPGSRDGEVTIPATDRPTFVDFFATWCDPCVEQMPALAEANDRVDDSVLFISVTTEAVGESVAEETIVEWWRKYNGDWLLGADPSIELSSSLGVSPRIPTAVAIDDTGRVQWSESGVHTADELLDGIETIL</sequence>
<dbReference type="PANTHER" id="PTHR42852">
    <property type="entry name" value="THIOL:DISULFIDE INTERCHANGE PROTEIN DSBE"/>
    <property type="match status" value="1"/>
</dbReference>
<organism evidence="2 3">
    <name type="scientific">Halopenitus malekzadehii</name>
    <dbReference type="NCBI Taxonomy" id="1267564"/>
    <lineage>
        <taxon>Archaea</taxon>
        <taxon>Methanobacteriati</taxon>
        <taxon>Methanobacteriota</taxon>
        <taxon>Stenosarchaea group</taxon>
        <taxon>Halobacteria</taxon>
        <taxon>Halobacteriales</taxon>
        <taxon>Haloferacaceae</taxon>
        <taxon>Halopenitus</taxon>
    </lineage>
</organism>
<dbReference type="InterPro" id="IPR036249">
    <property type="entry name" value="Thioredoxin-like_sf"/>
</dbReference>
<dbReference type="AlphaFoldDB" id="A0A1H6JAU8"/>
<dbReference type="Pfam" id="PF08534">
    <property type="entry name" value="Redoxin"/>
    <property type="match status" value="1"/>
</dbReference>
<dbReference type="STRING" id="1267564.SAMN05192561_10877"/>
<dbReference type="RefSeq" id="WP_092817393.1">
    <property type="nucleotide sequence ID" value="NZ_FNWU01000008.1"/>
</dbReference>
<proteinExistence type="predicted"/>
<feature type="domain" description="Thioredoxin" evidence="1">
    <location>
        <begin position="33"/>
        <end position="176"/>
    </location>
</feature>